<dbReference type="KEGG" id="sle:sle_23610"/>
<evidence type="ECO:0000313" key="2">
    <source>
        <dbReference type="EMBL" id="CQR61822.1"/>
    </source>
</evidence>
<protein>
    <submittedName>
        <fullName evidence="2">Uncharacterized protein</fullName>
    </submittedName>
</protein>
<proteinExistence type="predicted"/>
<feature type="compositionally biased region" description="Pro residues" evidence="1">
    <location>
        <begin position="272"/>
        <end position="286"/>
    </location>
</feature>
<dbReference type="Proteomes" id="UP000035016">
    <property type="component" value="Chromosome Chromosome"/>
</dbReference>
<evidence type="ECO:0000256" key="1">
    <source>
        <dbReference type="SAM" id="MobiDB-lite"/>
    </source>
</evidence>
<evidence type="ECO:0000313" key="3">
    <source>
        <dbReference type="Proteomes" id="UP000035016"/>
    </source>
</evidence>
<accession>A0A0F7VWG5</accession>
<sequence length="286" mass="31365">MPLHAEQFFTSQLQLTDGTVIGDSYYSTPAPGSPLRLRIDFTRTIRVGEYDGLRLQTLHTEQGVLDTAILTFAAHDTFRSRDAALGRKSGDDGYAVIRDWNVSDEPPWQGAATTKLRRAIEQYTTLWFPQAVKRQQQAPEERPALTGHPAAEPNGFWLTDPDFRSRLKAATRGVLDVLADCLDEDFRLLQALDGVRCQSGDLLGIPDEFGALVEAKTAVEIVGGDTGSPFDPAVAQALVLLDQRPVEEQERAVRTALRRITSTTRSHAPTAPARPAPPPPSAGRTR</sequence>
<organism evidence="2 3">
    <name type="scientific">Streptomyces leeuwenhoekii</name>
    <dbReference type="NCBI Taxonomy" id="1437453"/>
    <lineage>
        <taxon>Bacteria</taxon>
        <taxon>Bacillati</taxon>
        <taxon>Actinomycetota</taxon>
        <taxon>Actinomycetes</taxon>
        <taxon>Kitasatosporales</taxon>
        <taxon>Streptomycetaceae</taxon>
        <taxon>Streptomyces</taxon>
    </lineage>
</organism>
<feature type="compositionally biased region" description="Low complexity" evidence="1">
    <location>
        <begin position="261"/>
        <end position="271"/>
    </location>
</feature>
<gene>
    <name evidence="2" type="primary">sle_23610</name>
</gene>
<feature type="region of interest" description="Disordered" evidence="1">
    <location>
        <begin position="259"/>
        <end position="286"/>
    </location>
</feature>
<dbReference type="EMBL" id="LN831790">
    <property type="protein sequence ID" value="CQR61822.1"/>
    <property type="molecule type" value="Genomic_DNA"/>
</dbReference>
<name>A0A0F7VWG5_STRLW</name>
<dbReference type="RefSeq" id="WP_049976829.1">
    <property type="nucleotide sequence ID" value="NZ_AZSD01000239.1"/>
</dbReference>
<dbReference type="AlphaFoldDB" id="A0A0F7VWG5"/>
<reference evidence="2 3" key="1">
    <citation type="submission" date="2015-02" db="EMBL/GenBank/DDBJ databases">
        <authorList>
            <person name="Gomez-Escribano P.J."/>
        </authorList>
    </citation>
    <scope>NUCLEOTIDE SEQUENCE [LARGE SCALE GENOMIC DNA]</scope>
    <source>
        <strain evidence="3">C34 (DSM 42122 / NRRL B-24963)</strain>
    </source>
</reference>